<dbReference type="CDD" id="cd13929">
    <property type="entry name" value="PT-DMATS_CymD"/>
    <property type="match status" value="1"/>
</dbReference>
<keyword evidence="6" id="KW-1185">Reference proteome</keyword>
<feature type="binding site" evidence="3">
    <location>
        <position position="404"/>
    </location>
    <ligand>
        <name>dimethylallyl diphosphate</name>
        <dbReference type="ChEBI" id="CHEBI:57623"/>
    </ligand>
</feature>
<dbReference type="Pfam" id="PF11991">
    <property type="entry name" value="Trp_DMAT"/>
    <property type="match status" value="1"/>
</dbReference>
<dbReference type="AlphaFoldDB" id="A0A8G1S2D3"/>
<feature type="binding site" evidence="3">
    <location>
        <position position="99"/>
    </location>
    <ligand>
        <name>L-tryptophan</name>
        <dbReference type="ChEBI" id="CHEBI:57912"/>
    </ligand>
</feature>
<dbReference type="NCBIfam" id="TIGR03429">
    <property type="entry name" value="arom_pren_DMATS"/>
    <property type="match status" value="1"/>
</dbReference>
<feature type="binding site" evidence="3">
    <location>
        <position position="408"/>
    </location>
    <ligand>
        <name>dimethylallyl diphosphate</name>
        <dbReference type="ChEBI" id="CHEBI:57623"/>
    </ligand>
</feature>
<dbReference type="Proteomes" id="UP000249789">
    <property type="component" value="Unassembled WGS sequence"/>
</dbReference>
<feature type="binding site" evidence="3">
    <location>
        <position position="271"/>
    </location>
    <ligand>
        <name>dimethylallyl diphosphate</name>
        <dbReference type="ChEBI" id="CHEBI:57623"/>
    </ligand>
</feature>
<evidence type="ECO:0000256" key="1">
    <source>
        <dbReference type="ARBA" id="ARBA00010209"/>
    </source>
</evidence>
<feature type="region of interest" description="Disordered" evidence="4">
    <location>
        <begin position="1"/>
        <end position="26"/>
    </location>
</feature>
<reference evidence="5 6" key="1">
    <citation type="submission" date="2018-02" db="EMBL/GenBank/DDBJ databases">
        <title>The genomes of Aspergillus section Nigri reveals drivers in fungal speciation.</title>
        <authorList>
            <consortium name="DOE Joint Genome Institute"/>
            <person name="Vesth T.C."/>
            <person name="Nybo J."/>
            <person name="Theobald S."/>
            <person name="Brandl J."/>
            <person name="Frisvad J.C."/>
            <person name="Nielsen K.F."/>
            <person name="Lyhne E.K."/>
            <person name="Kogle M.E."/>
            <person name="Kuo A."/>
            <person name="Riley R."/>
            <person name="Clum A."/>
            <person name="Nolan M."/>
            <person name="Lipzen A."/>
            <person name="Salamov A."/>
            <person name="Henrissat B."/>
            <person name="Wiebenga A."/>
            <person name="De vries R.P."/>
            <person name="Grigoriev I.V."/>
            <person name="Mortensen U.H."/>
            <person name="Andersen M.R."/>
            <person name="Baker S.E."/>
        </authorList>
    </citation>
    <scope>NUCLEOTIDE SEQUENCE [LARGE SCALE GENOMIC DNA]</scope>
    <source>
        <strain evidence="5 6">CBS 313.89</strain>
    </source>
</reference>
<feature type="binding site" evidence="3">
    <location>
        <position position="113"/>
    </location>
    <ligand>
        <name>dimethylallyl diphosphate</name>
        <dbReference type="ChEBI" id="CHEBI:57623"/>
    </ligand>
</feature>
<gene>
    <name evidence="5" type="ORF">BO72DRAFT_524635</name>
</gene>
<dbReference type="PANTHER" id="PTHR40627:SF3">
    <property type="entry name" value="PRENYLTRANSFERASE ASQH2-RELATED"/>
    <property type="match status" value="1"/>
</dbReference>
<feature type="binding site" evidence="3">
    <location>
        <position position="269"/>
    </location>
    <ligand>
        <name>dimethylallyl diphosphate</name>
        <dbReference type="ChEBI" id="CHEBI:57623"/>
    </ligand>
</feature>
<feature type="binding site" evidence="3">
    <location>
        <position position="202"/>
    </location>
    <ligand>
        <name>dimethylallyl diphosphate</name>
        <dbReference type="ChEBI" id="CHEBI:57623"/>
    </ligand>
</feature>
<dbReference type="InterPro" id="IPR033964">
    <property type="entry name" value="ABBA"/>
</dbReference>
<dbReference type="PIRSF" id="PIRSF000509">
    <property type="entry name" value="Trp_DMAT"/>
    <property type="match status" value="1"/>
</dbReference>
<evidence type="ECO:0000256" key="3">
    <source>
        <dbReference type="PIRSR" id="PIRSR000509-1"/>
    </source>
</evidence>
<dbReference type="SFLD" id="SFLDG01162">
    <property type="entry name" value="I"/>
    <property type="match status" value="1"/>
</dbReference>
<dbReference type="GO" id="GO:0009820">
    <property type="term" value="P:alkaloid metabolic process"/>
    <property type="evidence" value="ECO:0007669"/>
    <property type="project" value="InterPro"/>
</dbReference>
<comment type="similarity">
    <text evidence="1">Belongs to the tryptophan dimethylallyltransferase family.</text>
</comment>
<evidence type="ECO:0000313" key="6">
    <source>
        <dbReference type="Proteomes" id="UP000249789"/>
    </source>
</evidence>
<evidence type="ECO:0000313" key="5">
    <source>
        <dbReference type="EMBL" id="RAK81171.1"/>
    </source>
</evidence>
<dbReference type="RefSeq" id="XP_040805181.1">
    <property type="nucleotide sequence ID" value="XM_040949889.1"/>
</dbReference>
<dbReference type="InterPro" id="IPR017795">
    <property type="entry name" value="ABBA_NscD-like"/>
</dbReference>
<dbReference type="GO" id="GO:0016765">
    <property type="term" value="F:transferase activity, transferring alkyl or aryl (other than methyl) groups"/>
    <property type="evidence" value="ECO:0007669"/>
    <property type="project" value="InterPro"/>
</dbReference>
<dbReference type="OrthoDB" id="5392033at2759"/>
<dbReference type="SFLD" id="SFLDS00036">
    <property type="entry name" value="Aromatic_Prenyltransferase"/>
    <property type="match status" value="1"/>
</dbReference>
<feature type="binding site" evidence="3">
    <location>
        <position position="204"/>
    </location>
    <ligand>
        <name>L-tryptophan</name>
        <dbReference type="ChEBI" id="CHEBI:57912"/>
    </ligand>
</feature>
<dbReference type="PANTHER" id="PTHR40627">
    <property type="entry name" value="INDOLE PRENYLTRANSFERASE TDIB-RELATED"/>
    <property type="match status" value="1"/>
</dbReference>
<feature type="binding site" evidence="3">
    <location>
        <position position="200"/>
    </location>
    <ligand>
        <name>dimethylallyl diphosphate</name>
        <dbReference type="ChEBI" id="CHEBI:57623"/>
    </ligand>
</feature>
<evidence type="ECO:0000256" key="4">
    <source>
        <dbReference type="SAM" id="MobiDB-lite"/>
    </source>
</evidence>
<sequence>MTVSIEPDTPRAAPKQTPKHPDPEIYTSLTRSLDFTNDAEEKWWTRTAPLLSRILSSADYTLPQQCQFLTLYNTLMIPNFGPHPHTWHSSITHSGLPVEFSVNYQPGKQPTVRIGFEPASSISGGARDPYNMVTVSNVLNKMGRLGFAGFDPSLFHTLIGTLTLSRKESDHLGGAKLEGSKFKTQAAFGLDLKGDAVTVKTYLYPALKCKVGDTGLSELLEKAITKGQNVPDCGRVVSLVNEYMEEGQCYNQYSFVGFDCVDSAKARLKVYGALLDISWTKVEEIWTLGGRLMDRETNKKGLEYMRVLWEYLTPGQDRRPVGIWNYELLPNSDEPMPKFYVDMNGENDLQNAQGIAKFMQHIGLTATGEGFIKTIQDYFPGVDLEQTTDIIQYVSFAWSKGGPYFSVYYHSSY</sequence>
<feature type="binding site" evidence="3">
    <location>
        <position position="340"/>
    </location>
    <ligand>
        <name>dimethylallyl diphosphate</name>
        <dbReference type="ChEBI" id="CHEBI:57623"/>
    </ligand>
</feature>
<evidence type="ECO:0000256" key="2">
    <source>
        <dbReference type="ARBA" id="ARBA00022679"/>
    </source>
</evidence>
<feature type="binding site" evidence="3">
    <location>
        <position position="267"/>
    </location>
    <ligand>
        <name>dimethylallyl diphosphate</name>
        <dbReference type="ChEBI" id="CHEBI:57623"/>
    </ligand>
</feature>
<organism evidence="5 6">
    <name type="scientific">Aspergillus fijiensis CBS 313.89</name>
    <dbReference type="NCBI Taxonomy" id="1448319"/>
    <lineage>
        <taxon>Eukaryota</taxon>
        <taxon>Fungi</taxon>
        <taxon>Dikarya</taxon>
        <taxon>Ascomycota</taxon>
        <taxon>Pezizomycotina</taxon>
        <taxon>Eurotiomycetes</taxon>
        <taxon>Eurotiomycetidae</taxon>
        <taxon>Eurotiales</taxon>
        <taxon>Aspergillaceae</taxon>
        <taxon>Aspergillus</taxon>
    </lineage>
</organism>
<dbReference type="GeneID" id="63867224"/>
<dbReference type="EMBL" id="KZ824626">
    <property type="protein sequence ID" value="RAK81171.1"/>
    <property type="molecule type" value="Genomic_DNA"/>
</dbReference>
<protein>
    <submittedName>
        <fullName evidence="5">DMATS type aromatic prenyltransferase</fullName>
    </submittedName>
</protein>
<keyword evidence="2 5" id="KW-0808">Transferase</keyword>
<dbReference type="InterPro" id="IPR012148">
    <property type="entry name" value="ABBA_DMATS-like"/>
</dbReference>
<proteinExistence type="inferred from homology"/>
<accession>A0A8G1S2D3</accession>
<dbReference type="VEuPathDB" id="FungiDB:BO72DRAFT_524635"/>
<name>A0A8G1S2D3_9EURO</name>